<sequence length="193" mass="21698">MAGTSIISSITISVARMSALYTGLSYPQLLSTFIASGITTYTTYDIPQCEYAHRGGQSSGQQLVFMWGPFAYHSFGGQLQVVSIQKRWHSQSPKRGGRFSPECSARPTRARVKMERARMIKSKRPSWGFPVPCWSRACSRSCWKVGFRLRSGFGVGWVCFFAQSQTFFVSEADEFDNWFFCLPAGLVLPLPLF</sequence>
<dbReference type="Proteomes" id="UP000785679">
    <property type="component" value="Unassembled WGS sequence"/>
</dbReference>
<accession>A0A8J8NGI3</accession>
<comment type="caution">
    <text evidence="1">The sequence shown here is derived from an EMBL/GenBank/DDBJ whole genome shotgun (WGS) entry which is preliminary data.</text>
</comment>
<protein>
    <submittedName>
        <fullName evidence="1">Uncharacterized protein</fullName>
    </submittedName>
</protein>
<evidence type="ECO:0000313" key="2">
    <source>
        <dbReference type="Proteomes" id="UP000785679"/>
    </source>
</evidence>
<proteinExistence type="predicted"/>
<dbReference type="EMBL" id="RRYP01017116">
    <property type="protein sequence ID" value="TNV74338.1"/>
    <property type="molecule type" value="Genomic_DNA"/>
</dbReference>
<gene>
    <name evidence="1" type="ORF">FGO68_gene3007</name>
</gene>
<keyword evidence="2" id="KW-1185">Reference proteome</keyword>
<evidence type="ECO:0000313" key="1">
    <source>
        <dbReference type="EMBL" id="TNV74338.1"/>
    </source>
</evidence>
<reference evidence="1" key="1">
    <citation type="submission" date="2019-06" db="EMBL/GenBank/DDBJ databases">
        <authorList>
            <person name="Zheng W."/>
        </authorList>
    </citation>
    <scope>NUCLEOTIDE SEQUENCE</scope>
    <source>
        <strain evidence="1">QDHG01</strain>
    </source>
</reference>
<organism evidence="1 2">
    <name type="scientific">Halteria grandinella</name>
    <dbReference type="NCBI Taxonomy" id="5974"/>
    <lineage>
        <taxon>Eukaryota</taxon>
        <taxon>Sar</taxon>
        <taxon>Alveolata</taxon>
        <taxon>Ciliophora</taxon>
        <taxon>Intramacronucleata</taxon>
        <taxon>Spirotrichea</taxon>
        <taxon>Stichotrichia</taxon>
        <taxon>Sporadotrichida</taxon>
        <taxon>Halteriidae</taxon>
        <taxon>Halteria</taxon>
    </lineage>
</organism>
<dbReference type="AlphaFoldDB" id="A0A8J8NGI3"/>
<name>A0A8J8NGI3_HALGN</name>